<accession>A0ACB9Q089</accession>
<gene>
    <name evidence="1" type="ORF">L6164_006562</name>
</gene>
<dbReference type="EMBL" id="CM039428">
    <property type="protein sequence ID" value="KAI4352295.1"/>
    <property type="molecule type" value="Genomic_DNA"/>
</dbReference>
<comment type="caution">
    <text evidence="1">The sequence shown here is derived from an EMBL/GenBank/DDBJ whole genome shotgun (WGS) entry which is preliminary data.</text>
</comment>
<dbReference type="Proteomes" id="UP000828941">
    <property type="component" value="Chromosome 3"/>
</dbReference>
<sequence length="294" mass="31687">MKSLVDKVAKMETQLKAAEPLKLELQQARAEAHDLVTSRQELITKAQQLTHQRVHADVQLIPALIAELEGLRQEYQHCRATYDYEKKLYNDHLESLKMMEKNYLSMSREVEKLRAELTNNPNADRRSGGPYGGTPGNIENEASGHPVGQNSYEDGYGHAQGRGPLPGGAPTTATAAGAPPHLGAQTGPASARPGYDPHTGPAYDALRMTGYDTVRGYAYDSQRGAIFDAQRTGYEPQIGGPGYDPPRGPGYDPQARGAGGPHGHFPPVNNMPYGSATPPSGNEAAPRGGNPVRR</sequence>
<reference evidence="1 2" key="1">
    <citation type="journal article" date="2022" name="DNA Res.">
        <title>Chromosomal-level genome assembly of the orchid tree Bauhinia variegata (Leguminosae; Cercidoideae) supports the allotetraploid origin hypothesis of Bauhinia.</title>
        <authorList>
            <person name="Zhong Y."/>
            <person name="Chen Y."/>
            <person name="Zheng D."/>
            <person name="Pang J."/>
            <person name="Liu Y."/>
            <person name="Luo S."/>
            <person name="Meng S."/>
            <person name="Qian L."/>
            <person name="Wei D."/>
            <person name="Dai S."/>
            <person name="Zhou R."/>
        </authorList>
    </citation>
    <scope>NUCLEOTIDE SEQUENCE [LARGE SCALE GENOMIC DNA]</scope>
    <source>
        <strain evidence="1">BV-YZ2020</strain>
    </source>
</reference>
<evidence type="ECO:0000313" key="2">
    <source>
        <dbReference type="Proteomes" id="UP000828941"/>
    </source>
</evidence>
<proteinExistence type="predicted"/>
<name>A0ACB9Q089_BAUVA</name>
<protein>
    <submittedName>
        <fullName evidence="1">Uncharacterized protein</fullName>
    </submittedName>
</protein>
<organism evidence="1 2">
    <name type="scientific">Bauhinia variegata</name>
    <name type="common">Purple orchid tree</name>
    <name type="synonym">Phanera variegata</name>
    <dbReference type="NCBI Taxonomy" id="167791"/>
    <lineage>
        <taxon>Eukaryota</taxon>
        <taxon>Viridiplantae</taxon>
        <taxon>Streptophyta</taxon>
        <taxon>Embryophyta</taxon>
        <taxon>Tracheophyta</taxon>
        <taxon>Spermatophyta</taxon>
        <taxon>Magnoliopsida</taxon>
        <taxon>eudicotyledons</taxon>
        <taxon>Gunneridae</taxon>
        <taxon>Pentapetalae</taxon>
        <taxon>rosids</taxon>
        <taxon>fabids</taxon>
        <taxon>Fabales</taxon>
        <taxon>Fabaceae</taxon>
        <taxon>Cercidoideae</taxon>
        <taxon>Cercideae</taxon>
        <taxon>Bauhiniinae</taxon>
        <taxon>Bauhinia</taxon>
    </lineage>
</organism>
<evidence type="ECO:0000313" key="1">
    <source>
        <dbReference type="EMBL" id="KAI4352295.1"/>
    </source>
</evidence>
<keyword evidence="2" id="KW-1185">Reference proteome</keyword>